<reference evidence="9 10" key="1">
    <citation type="submission" date="2019-02" db="EMBL/GenBank/DDBJ databases">
        <title>Deep-cultivation of Planctomycetes and their phenomic and genomic characterization uncovers novel biology.</title>
        <authorList>
            <person name="Wiegand S."/>
            <person name="Jogler M."/>
            <person name="Boedeker C."/>
            <person name="Pinto D."/>
            <person name="Vollmers J."/>
            <person name="Rivas-Marin E."/>
            <person name="Kohn T."/>
            <person name="Peeters S.H."/>
            <person name="Heuer A."/>
            <person name="Rast P."/>
            <person name="Oberbeckmann S."/>
            <person name="Bunk B."/>
            <person name="Jeske O."/>
            <person name="Meyerdierks A."/>
            <person name="Storesund J.E."/>
            <person name="Kallscheuer N."/>
            <person name="Luecker S."/>
            <person name="Lage O.M."/>
            <person name="Pohl T."/>
            <person name="Merkel B.J."/>
            <person name="Hornburger P."/>
            <person name="Mueller R.-W."/>
            <person name="Bruemmer F."/>
            <person name="Labrenz M."/>
            <person name="Spormann A.M."/>
            <person name="Op den Camp H."/>
            <person name="Overmann J."/>
            <person name="Amann R."/>
            <person name="Jetten M.S.M."/>
            <person name="Mascher T."/>
            <person name="Medema M.H."/>
            <person name="Devos D.P."/>
            <person name="Kaster A.-K."/>
            <person name="Ovreas L."/>
            <person name="Rohde M."/>
            <person name="Galperin M.Y."/>
            <person name="Jogler C."/>
        </authorList>
    </citation>
    <scope>NUCLEOTIDE SEQUENCE [LARGE SCALE GENOMIC DNA]</scope>
    <source>
        <strain evidence="9 10">Pla133</strain>
    </source>
</reference>
<proteinExistence type="inferred from homology"/>
<feature type="domain" description="RNA polymerase sigma-70 region 2" evidence="8">
    <location>
        <begin position="37"/>
        <end position="97"/>
    </location>
</feature>
<evidence type="ECO:0000256" key="3">
    <source>
        <dbReference type="ARBA" id="ARBA00023082"/>
    </source>
</evidence>
<dbReference type="InterPro" id="IPR000838">
    <property type="entry name" value="RNA_pol_sigma70_ECF_CS"/>
</dbReference>
<dbReference type="KEGG" id="pbap:Pla133_48440"/>
<dbReference type="Gene3D" id="1.10.10.10">
    <property type="entry name" value="Winged helix-like DNA-binding domain superfamily/Winged helix DNA-binding domain"/>
    <property type="match status" value="1"/>
</dbReference>
<dbReference type="InterPro" id="IPR007627">
    <property type="entry name" value="RNA_pol_sigma70_r2"/>
</dbReference>
<evidence type="ECO:0000256" key="4">
    <source>
        <dbReference type="ARBA" id="ARBA00023125"/>
    </source>
</evidence>
<dbReference type="InterPro" id="IPR013325">
    <property type="entry name" value="RNA_pol_sigma_r2"/>
</dbReference>
<dbReference type="InterPro" id="IPR039425">
    <property type="entry name" value="RNA_pol_sigma-70-like"/>
</dbReference>
<evidence type="ECO:0000256" key="2">
    <source>
        <dbReference type="ARBA" id="ARBA00023015"/>
    </source>
</evidence>
<organism evidence="9 10">
    <name type="scientific">Engelhardtia mirabilis</name>
    <dbReference type="NCBI Taxonomy" id="2528011"/>
    <lineage>
        <taxon>Bacteria</taxon>
        <taxon>Pseudomonadati</taxon>
        <taxon>Planctomycetota</taxon>
        <taxon>Planctomycetia</taxon>
        <taxon>Planctomycetia incertae sedis</taxon>
        <taxon>Engelhardtia</taxon>
    </lineage>
</organism>
<dbReference type="InterPro" id="IPR014284">
    <property type="entry name" value="RNA_pol_sigma-70_dom"/>
</dbReference>
<evidence type="ECO:0000256" key="6">
    <source>
        <dbReference type="RuleBase" id="RU000716"/>
    </source>
</evidence>
<keyword evidence="3 6" id="KW-0731">Sigma factor</keyword>
<keyword evidence="2 6" id="KW-0805">Transcription regulation</keyword>
<dbReference type="PROSITE" id="PS01063">
    <property type="entry name" value="SIGMA70_ECF"/>
    <property type="match status" value="1"/>
</dbReference>
<protein>
    <recommendedName>
        <fullName evidence="6">RNA polymerase sigma factor</fullName>
    </recommendedName>
</protein>
<dbReference type="Pfam" id="PF04542">
    <property type="entry name" value="Sigma70_r2"/>
    <property type="match status" value="1"/>
</dbReference>
<name>A0A518BRW9_9BACT</name>
<dbReference type="NCBIfam" id="TIGR02937">
    <property type="entry name" value="sigma70-ECF"/>
    <property type="match status" value="1"/>
</dbReference>
<sequence length="223" mass="25199">MSALSKRAADRVAGACPDSAESRSEFESARVRSELARLRPEVARAVARRCRDSHEVDDVVQESLLRALRYASALRSGAPLRPWLVQIARNVLVDRARIDAGRRSLFAIEDVGGELGAEPFGRECEPPDILEPGEDFWLEDGQPLSFATACRLLARARSRLVPFDRQLLFEHYELCWPCRESAERHGVAQQTLKVRLFRARARLRTLFEREVALHAGRQREAVA</sequence>
<dbReference type="InterPro" id="IPR036388">
    <property type="entry name" value="WH-like_DNA-bd_sf"/>
</dbReference>
<gene>
    <name evidence="9" type="primary">sigM</name>
    <name evidence="9" type="ORF">Pla133_48440</name>
</gene>
<dbReference type="GO" id="GO:0003677">
    <property type="term" value="F:DNA binding"/>
    <property type="evidence" value="ECO:0007669"/>
    <property type="project" value="UniProtKB-KW"/>
</dbReference>
<dbReference type="InterPro" id="IPR013324">
    <property type="entry name" value="RNA_pol_sigma_r3/r4-like"/>
</dbReference>
<dbReference type="PANTHER" id="PTHR43133">
    <property type="entry name" value="RNA POLYMERASE ECF-TYPE SIGMA FACTO"/>
    <property type="match status" value="1"/>
</dbReference>
<comment type="similarity">
    <text evidence="1 6">Belongs to the sigma-70 factor family. ECF subfamily.</text>
</comment>
<evidence type="ECO:0000256" key="1">
    <source>
        <dbReference type="ARBA" id="ARBA00010641"/>
    </source>
</evidence>
<keyword evidence="4 6" id="KW-0238">DNA-binding</keyword>
<dbReference type="PANTHER" id="PTHR43133:SF8">
    <property type="entry name" value="RNA POLYMERASE SIGMA FACTOR HI_1459-RELATED"/>
    <property type="match status" value="1"/>
</dbReference>
<evidence type="ECO:0000256" key="5">
    <source>
        <dbReference type="ARBA" id="ARBA00023163"/>
    </source>
</evidence>
<dbReference type="SUPFAM" id="SSF88946">
    <property type="entry name" value="Sigma2 domain of RNA polymerase sigma factors"/>
    <property type="match status" value="1"/>
</dbReference>
<dbReference type="EMBL" id="CP036287">
    <property type="protein sequence ID" value="QDU69722.1"/>
    <property type="molecule type" value="Genomic_DNA"/>
</dbReference>
<dbReference type="GO" id="GO:0006352">
    <property type="term" value="P:DNA-templated transcription initiation"/>
    <property type="evidence" value="ECO:0007669"/>
    <property type="project" value="InterPro"/>
</dbReference>
<dbReference type="AlphaFoldDB" id="A0A518BRW9"/>
<accession>A0A518BRW9</accession>
<feature type="region of interest" description="Disordered" evidence="7">
    <location>
        <begin position="1"/>
        <end position="25"/>
    </location>
</feature>
<keyword evidence="5 6" id="KW-0804">Transcription</keyword>
<dbReference type="GO" id="GO:0016987">
    <property type="term" value="F:sigma factor activity"/>
    <property type="evidence" value="ECO:0007669"/>
    <property type="project" value="UniProtKB-KW"/>
</dbReference>
<dbReference type="SUPFAM" id="SSF88659">
    <property type="entry name" value="Sigma3 and sigma4 domains of RNA polymerase sigma factors"/>
    <property type="match status" value="1"/>
</dbReference>
<dbReference type="Gene3D" id="1.10.1740.10">
    <property type="match status" value="1"/>
</dbReference>
<evidence type="ECO:0000259" key="8">
    <source>
        <dbReference type="Pfam" id="PF04542"/>
    </source>
</evidence>
<evidence type="ECO:0000256" key="7">
    <source>
        <dbReference type="SAM" id="MobiDB-lite"/>
    </source>
</evidence>
<dbReference type="Proteomes" id="UP000316921">
    <property type="component" value="Chromosome"/>
</dbReference>
<keyword evidence="10" id="KW-1185">Reference proteome</keyword>
<evidence type="ECO:0000313" key="10">
    <source>
        <dbReference type="Proteomes" id="UP000316921"/>
    </source>
</evidence>
<evidence type="ECO:0000313" key="9">
    <source>
        <dbReference type="EMBL" id="QDU69722.1"/>
    </source>
</evidence>
<dbReference type="RefSeq" id="WP_145069885.1">
    <property type="nucleotide sequence ID" value="NZ_CP036287.1"/>
</dbReference>